<evidence type="ECO:0000256" key="5">
    <source>
        <dbReference type="SAM" id="Phobius"/>
    </source>
</evidence>
<dbReference type="InterPro" id="IPR007318">
    <property type="entry name" value="Phopholipid_MeTrfase"/>
</dbReference>
<dbReference type="Gene3D" id="1.20.120.1630">
    <property type="match status" value="1"/>
</dbReference>
<feature type="transmembrane region" description="Helical" evidence="5">
    <location>
        <begin position="44"/>
        <end position="64"/>
    </location>
</feature>
<comment type="subcellular location">
    <subcellularLocation>
        <location evidence="1">Endomembrane system</location>
        <topology evidence="1">Multi-pass membrane protein</topology>
    </subcellularLocation>
</comment>
<proteinExistence type="predicted"/>
<keyword evidence="4 5" id="KW-0472">Membrane</keyword>
<reference evidence="6" key="1">
    <citation type="submission" date="2022-08" db="EMBL/GenBank/DDBJ databases">
        <title>Polycladomyces zharkentsis sp. nov., a novel thermophilic CMC and starch-degrading bacterium isolated from a geothermal spring in Kazakhstan.</title>
        <authorList>
            <person name="Mashzhan A."/>
            <person name="Kistaubaeva A."/>
            <person name="Javier-Lopez R."/>
            <person name="Birkeland N.-K."/>
        </authorList>
    </citation>
    <scope>NUCLEOTIDE SEQUENCE</scope>
    <source>
        <strain evidence="6">KSR 13</strain>
    </source>
</reference>
<dbReference type="Proteomes" id="UP001174196">
    <property type="component" value="Unassembled WGS sequence"/>
</dbReference>
<comment type="caution">
    <text evidence="6">The sequence shown here is derived from an EMBL/GenBank/DDBJ whole genome shotgun (WGS) entry which is preliminary data.</text>
</comment>
<dbReference type="Pfam" id="PF04191">
    <property type="entry name" value="PEMT"/>
    <property type="match status" value="1"/>
</dbReference>
<dbReference type="InterPro" id="IPR052527">
    <property type="entry name" value="Metal_cation-efflux_comp"/>
</dbReference>
<accession>A0ABT8IMF7</accession>
<evidence type="ECO:0000256" key="4">
    <source>
        <dbReference type="ARBA" id="ARBA00023136"/>
    </source>
</evidence>
<keyword evidence="3 5" id="KW-1133">Transmembrane helix</keyword>
<keyword evidence="7" id="KW-1185">Reference proteome</keyword>
<evidence type="ECO:0000313" key="7">
    <source>
        <dbReference type="Proteomes" id="UP001174196"/>
    </source>
</evidence>
<dbReference type="EMBL" id="JANRHH010000035">
    <property type="protein sequence ID" value="MDN4593975.1"/>
    <property type="molecule type" value="Genomic_DNA"/>
</dbReference>
<name>A0ABT8IMF7_9BACL</name>
<feature type="transmembrane region" description="Helical" evidence="5">
    <location>
        <begin position="6"/>
        <end position="23"/>
    </location>
</feature>
<keyword evidence="2 5" id="KW-0812">Transmembrane</keyword>
<gene>
    <name evidence="6" type="ORF">NWF35_08680</name>
</gene>
<organism evidence="6 7">
    <name type="scientific">Polycladomyces subterraneus</name>
    <dbReference type="NCBI Taxonomy" id="1016997"/>
    <lineage>
        <taxon>Bacteria</taxon>
        <taxon>Bacillati</taxon>
        <taxon>Bacillota</taxon>
        <taxon>Bacilli</taxon>
        <taxon>Bacillales</taxon>
        <taxon>Thermoactinomycetaceae</taxon>
        <taxon>Polycladomyces</taxon>
    </lineage>
</organism>
<sequence>MGLPLVRMAPWIVGVFFGFWLLYGWMTSRGNQKSRESSPVFYRIHLLIVTLAITVSVTHLPGWWGVRPFSPANWSLWTGWILLVSGMIWAVWARLHLGKHWSSAVQLREYQQIVQTGPYRWVRHPIYTGIILISLGLNLINPQWTGFLGWILLVSSYWVKSGLEEKMLVTQFGDEYRTYQRRSRRLIPWIL</sequence>
<dbReference type="PANTHER" id="PTHR43847:SF1">
    <property type="entry name" value="BLL3993 PROTEIN"/>
    <property type="match status" value="1"/>
</dbReference>
<evidence type="ECO:0000256" key="1">
    <source>
        <dbReference type="ARBA" id="ARBA00004127"/>
    </source>
</evidence>
<evidence type="ECO:0000256" key="3">
    <source>
        <dbReference type="ARBA" id="ARBA00022989"/>
    </source>
</evidence>
<evidence type="ECO:0000256" key="2">
    <source>
        <dbReference type="ARBA" id="ARBA00022692"/>
    </source>
</evidence>
<feature type="transmembrane region" description="Helical" evidence="5">
    <location>
        <begin position="76"/>
        <end position="97"/>
    </location>
</feature>
<evidence type="ECO:0000313" key="6">
    <source>
        <dbReference type="EMBL" id="MDN4593975.1"/>
    </source>
</evidence>
<protein>
    <submittedName>
        <fullName evidence="6">Isoprenylcysteine carboxylmethyltransferase family protein</fullName>
    </submittedName>
</protein>
<dbReference type="RefSeq" id="WP_301238660.1">
    <property type="nucleotide sequence ID" value="NZ_JANRHH010000035.1"/>
</dbReference>
<dbReference type="PANTHER" id="PTHR43847">
    <property type="entry name" value="BLL3993 PROTEIN"/>
    <property type="match status" value="1"/>
</dbReference>